<dbReference type="Gene3D" id="3.40.1160.10">
    <property type="entry name" value="Acetylglutamate kinase-like"/>
    <property type="match status" value="1"/>
</dbReference>
<keyword evidence="3 4" id="KW-0418">Kinase</keyword>
<dbReference type="GO" id="GO:0005829">
    <property type="term" value="C:cytosol"/>
    <property type="evidence" value="ECO:0007669"/>
    <property type="project" value="TreeGrafter"/>
</dbReference>
<sequence length="330" mass="33609">MRVLVALGGNALTGPDGDPSPSAQQRAIAAAAVHLADLTAAGHELVITHGNGPQVGNILRKNELSAHELPPVSLDWCGAQTQGTIGFTIVSALERELAARGLENKVAAVVTRTVVDPDDPAFADPVKPIGSYQDADFAAEMTALGQTWKDFGDKGWRRVVASPYPAEILETSMVSFLADSGWTVVAGGGGGIPVVPTDGGCVGVSAVIDKDLSAAKLAASVRADLLIIATDVPCAVADFGTPDARDVGAVTVDELKALRATGTFASGSMGPKVDALLDFVDNGGSRAVITELSLLSSAVSGTVGTSVSSRGRARSEGRLAADARGSRSDQ</sequence>
<comment type="similarity">
    <text evidence="1 4">Belongs to the carbamate kinase family.</text>
</comment>
<comment type="caution">
    <text evidence="7">The sequence shown here is derived from an EMBL/GenBank/DDBJ whole genome shotgun (WGS) entry which is preliminary data.</text>
</comment>
<dbReference type="NCBIfam" id="NF009007">
    <property type="entry name" value="PRK12352.1"/>
    <property type="match status" value="1"/>
</dbReference>
<dbReference type="InterPro" id="IPR036393">
    <property type="entry name" value="AceGlu_kinase-like_sf"/>
</dbReference>
<reference evidence="7 8" key="1">
    <citation type="submission" date="2014-11" db="EMBL/GenBank/DDBJ databases">
        <title>Draft Genome Sequence of Brevibacterium linens AE038-8.</title>
        <authorList>
            <person name="Maizel D."/>
            <person name="Utturkar S.M."/>
            <person name="Brown S.D."/>
            <person name="Ferrero M."/>
            <person name="Rosen B.P."/>
        </authorList>
    </citation>
    <scope>NUCLEOTIDE SEQUENCE [LARGE SCALE GENOMIC DNA]</scope>
    <source>
        <strain evidence="7 8">AE038-8</strain>
    </source>
</reference>
<dbReference type="RefSeq" id="WP_052240165.1">
    <property type="nucleotide sequence ID" value="NZ_JTJZ01000022.1"/>
</dbReference>
<dbReference type="Pfam" id="PF00696">
    <property type="entry name" value="AA_kinase"/>
    <property type="match status" value="1"/>
</dbReference>
<dbReference type="EMBL" id="JTJZ01000022">
    <property type="protein sequence ID" value="KHS51071.1"/>
    <property type="molecule type" value="Genomic_DNA"/>
</dbReference>
<feature type="region of interest" description="Disordered" evidence="5">
    <location>
        <begin position="302"/>
        <end position="330"/>
    </location>
</feature>
<evidence type="ECO:0000256" key="2">
    <source>
        <dbReference type="ARBA" id="ARBA00022679"/>
    </source>
</evidence>
<name>A0A0B8ZXT1_BRELN</name>
<feature type="compositionally biased region" description="Basic and acidic residues" evidence="5">
    <location>
        <begin position="313"/>
        <end position="330"/>
    </location>
</feature>
<dbReference type="GO" id="GO:0008804">
    <property type="term" value="F:carbamate kinase activity"/>
    <property type="evidence" value="ECO:0007669"/>
    <property type="project" value="InterPro"/>
</dbReference>
<dbReference type="GO" id="GO:0019546">
    <property type="term" value="P:L-arginine deiminase pathway"/>
    <property type="evidence" value="ECO:0007669"/>
    <property type="project" value="TreeGrafter"/>
</dbReference>
<gene>
    <name evidence="7" type="ORF">AE0388_3143</name>
</gene>
<evidence type="ECO:0000313" key="7">
    <source>
        <dbReference type="EMBL" id="KHS51071.1"/>
    </source>
</evidence>
<dbReference type="AlphaFoldDB" id="A0A0B8ZXT1"/>
<dbReference type="SUPFAM" id="SSF53633">
    <property type="entry name" value="Carbamate kinase-like"/>
    <property type="match status" value="1"/>
</dbReference>
<dbReference type="InterPro" id="IPR003964">
    <property type="entry name" value="Carb_kinase"/>
</dbReference>
<dbReference type="OrthoDB" id="9766717at2"/>
<dbReference type="PANTHER" id="PTHR30409:SF1">
    <property type="entry name" value="CARBAMATE KINASE-RELATED"/>
    <property type="match status" value="1"/>
</dbReference>
<dbReference type="PANTHER" id="PTHR30409">
    <property type="entry name" value="CARBAMATE KINASE"/>
    <property type="match status" value="1"/>
</dbReference>
<evidence type="ECO:0000256" key="1">
    <source>
        <dbReference type="ARBA" id="ARBA00011066"/>
    </source>
</evidence>
<dbReference type="PIRSF" id="PIRSF000723">
    <property type="entry name" value="Carbamate_kin"/>
    <property type="match status" value="1"/>
</dbReference>
<accession>A0A0B8ZXT1</accession>
<dbReference type="CDD" id="cd04235">
    <property type="entry name" value="AAK_CK"/>
    <property type="match status" value="1"/>
</dbReference>
<protein>
    <recommendedName>
        <fullName evidence="4">Carbamate kinase</fullName>
    </recommendedName>
</protein>
<dbReference type="Proteomes" id="UP000031488">
    <property type="component" value="Unassembled WGS sequence"/>
</dbReference>
<proteinExistence type="inferred from homology"/>
<evidence type="ECO:0000256" key="3">
    <source>
        <dbReference type="ARBA" id="ARBA00022777"/>
    </source>
</evidence>
<dbReference type="PATRIC" id="fig|1703.6.peg.3098"/>
<evidence type="ECO:0000313" key="8">
    <source>
        <dbReference type="Proteomes" id="UP000031488"/>
    </source>
</evidence>
<organism evidence="7 8">
    <name type="scientific">Brevibacterium linens</name>
    <dbReference type="NCBI Taxonomy" id="1703"/>
    <lineage>
        <taxon>Bacteria</taxon>
        <taxon>Bacillati</taxon>
        <taxon>Actinomycetota</taxon>
        <taxon>Actinomycetes</taxon>
        <taxon>Micrococcales</taxon>
        <taxon>Brevibacteriaceae</taxon>
        <taxon>Brevibacterium</taxon>
    </lineage>
</organism>
<evidence type="ECO:0000259" key="6">
    <source>
        <dbReference type="Pfam" id="PF00696"/>
    </source>
</evidence>
<dbReference type="PRINTS" id="PR01469">
    <property type="entry name" value="CARBMTKINASE"/>
</dbReference>
<evidence type="ECO:0000256" key="4">
    <source>
        <dbReference type="PIRNR" id="PIRNR000723"/>
    </source>
</evidence>
<dbReference type="InterPro" id="IPR001048">
    <property type="entry name" value="Asp/Glu/Uridylate_kinase"/>
</dbReference>
<keyword evidence="8" id="KW-1185">Reference proteome</keyword>
<evidence type="ECO:0000256" key="5">
    <source>
        <dbReference type="SAM" id="MobiDB-lite"/>
    </source>
</evidence>
<feature type="domain" description="Aspartate/glutamate/uridylate kinase" evidence="6">
    <location>
        <begin position="1"/>
        <end position="290"/>
    </location>
</feature>
<keyword evidence="2 4" id="KW-0808">Transferase</keyword>